<gene>
    <name evidence="2" type="ORF">SI8410_08011137</name>
</gene>
<sequence length="86" mass="10038">MVWSLPSHSEGHNTLGQGERERERKRERERERERERIGAYLYLARLVDQELGEVPLDAVAEEPALLEFQELVEGSCVLAVHFNLYM</sequence>
<feature type="compositionally biased region" description="Basic and acidic residues" evidence="1">
    <location>
        <begin position="18"/>
        <end position="32"/>
    </location>
</feature>
<dbReference type="AlphaFoldDB" id="A0A7I8KRK1"/>
<dbReference type="EMBL" id="LR746271">
    <property type="protein sequence ID" value="CAA7400459.1"/>
    <property type="molecule type" value="Genomic_DNA"/>
</dbReference>
<name>A0A7I8KRK1_SPIIN</name>
<feature type="region of interest" description="Disordered" evidence="1">
    <location>
        <begin position="1"/>
        <end position="32"/>
    </location>
</feature>
<proteinExistence type="predicted"/>
<reference evidence="2" key="1">
    <citation type="submission" date="2020-02" db="EMBL/GenBank/DDBJ databases">
        <authorList>
            <person name="Scholz U."/>
            <person name="Mascher M."/>
            <person name="Fiebig A."/>
        </authorList>
    </citation>
    <scope>NUCLEOTIDE SEQUENCE</scope>
</reference>
<dbReference type="Proteomes" id="UP000663760">
    <property type="component" value="Chromosome 8"/>
</dbReference>
<evidence type="ECO:0000313" key="3">
    <source>
        <dbReference type="Proteomes" id="UP000663760"/>
    </source>
</evidence>
<protein>
    <submittedName>
        <fullName evidence="2">Uncharacterized protein</fullName>
    </submittedName>
</protein>
<evidence type="ECO:0000256" key="1">
    <source>
        <dbReference type="SAM" id="MobiDB-lite"/>
    </source>
</evidence>
<accession>A0A7I8KRK1</accession>
<evidence type="ECO:0000313" key="2">
    <source>
        <dbReference type="EMBL" id="CAA7400459.1"/>
    </source>
</evidence>
<organism evidence="2 3">
    <name type="scientific">Spirodela intermedia</name>
    <name type="common">Intermediate duckweed</name>
    <dbReference type="NCBI Taxonomy" id="51605"/>
    <lineage>
        <taxon>Eukaryota</taxon>
        <taxon>Viridiplantae</taxon>
        <taxon>Streptophyta</taxon>
        <taxon>Embryophyta</taxon>
        <taxon>Tracheophyta</taxon>
        <taxon>Spermatophyta</taxon>
        <taxon>Magnoliopsida</taxon>
        <taxon>Liliopsida</taxon>
        <taxon>Araceae</taxon>
        <taxon>Lemnoideae</taxon>
        <taxon>Spirodela</taxon>
    </lineage>
</organism>
<keyword evidence="3" id="KW-1185">Reference proteome</keyword>